<dbReference type="RefSeq" id="WP_380009781.1">
    <property type="nucleotide sequence ID" value="NZ_JBHLYR010000032.1"/>
</dbReference>
<keyword evidence="1" id="KW-0732">Signal</keyword>
<dbReference type="Gene3D" id="3.90.280.10">
    <property type="entry name" value="PEBP-like"/>
    <property type="match status" value="1"/>
</dbReference>
<proteinExistence type="predicted"/>
<dbReference type="InterPro" id="IPR036610">
    <property type="entry name" value="PEBP-like_sf"/>
</dbReference>
<dbReference type="PANTHER" id="PTHR30289">
    <property type="entry name" value="UNCHARACTERIZED PROTEIN YBCL-RELATED"/>
    <property type="match status" value="1"/>
</dbReference>
<comment type="caution">
    <text evidence="2">The sequence shown here is derived from an EMBL/GenBank/DDBJ whole genome shotgun (WGS) entry which is preliminary data.</text>
</comment>
<keyword evidence="2" id="KW-0649">Protein kinase inhibitor</keyword>
<reference evidence="2 3" key="1">
    <citation type="submission" date="2024-09" db="EMBL/GenBank/DDBJ databases">
        <authorList>
            <person name="Sun Q."/>
            <person name="Mori K."/>
        </authorList>
    </citation>
    <scope>NUCLEOTIDE SEQUENCE [LARGE SCALE GENOMIC DNA]</scope>
    <source>
        <strain evidence="2 3">JCM 13503</strain>
    </source>
</reference>
<name>A0ABV6B2F3_9DEIO</name>
<dbReference type="PANTHER" id="PTHR30289:SF1">
    <property type="entry name" value="PEBP (PHOSPHATIDYLETHANOLAMINE-BINDING PROTEIN) FAMILY PROTEIN"/>
    <property type="match status" value="1"/>
</dbReference>
<dbReference type="InterPro" id="IPR005247">
    <property type="entry name" value="YbhB_YbcL/LppC-like"/>
</dbReference>
<sequence>MFNPGSLRFAVLATVSLTLASCAPSMMGKPAAMPAPTDINVGLNVAERLTVAQPSPTSVAGSLNLTSPSFANGGVYPGEQVASGFGCTGPNTSPALNWTGVPAGTQSLVLTKYDPDAPTGSGFWHWAVYNIPATATGLAAGAGSTGGTLPAGALQLNNDGGAPGFVGACPPVGDKPHRYVFTLYALSKTLDLPVTASPAYLGFNLNGITLAKTSLTAYYGR</sequence>
<protein>
    <submittedName>
        <fullName evidence="2">YbhB/YbcL family Raf kinase inhibitor-like protein</fullName>
    </submittedName>
</protein>
<feature type="chain" id="PRO_5045612251" evidence="1">
    <location>
        <begin position="21"/>
        <end position="221"/>
    </location>
</feature>
<evidence type="ECO:0000313" key="3">
    <source>
        <dbReference type="Proteomes" id="UP001589733"/>
    </source>
</evidence>
<dbReference type="SUPFAM" id="SSF49777">
    <property type="entry name" value="PEBP-like"/>
    <property type="match status" value="1"/>
</dbReference>
<evidence type="ECO:0000313" key="2">
    <source>
        <dbReference type="EMBL" id="MFB9992588.1"/>
    </source>
</evidence>
<evidence type="ECO:0000256" key="1">
    <source>
        <dbReference type="SAM" id="SignalP"/>
    </source>
</evidence>
<dbReference type="CDD" id="cd00865">
    <property type="entry name" value="PEBP_bact_arch"/>
    <property type="match status" value="1"/>
</dbReference>
<feature type="signal peptide" evidence="1">
    <location>
        <begin position="1"/>
        <end position="20"/>
    </location>
</feature>
<dbReference type="EMBL" id="JBHLYR010000032">
    <property type="protein sequence ID" value="MFB9992588.1"/>
    <property type="molecule type" value="Genomic_DNA"/>
</dbReference>
<gene>
    <name evidence="2" type="ORF">ACFFLM_11480</name>
</gene>
<organism evidence="2 3">
    <name type="scientific">Deinococcus oregonensis</name>
    <dbReference type="NCBI Taxonomy" id="1805970"/>
    <lineage>
        <taxon>Bacteria</taxon>
        <taxon>Thermotogati</taxon>
        <taxon>Deinococcota</taxon>
        <taxon>Deinococci</taxon>
        <taxon>Deinococcales</taxon>
        <taxon>Deinococcaceae</taxon>
        <taxon>Deinococcus</taxon>
    </lineage>
</organism>
<dbReference type="InterPro" id="IPR008914">
    <property type="entry name" value="PEBP"/>
</dbReference>
<dbReference type="GO" id="GO:0004860">
    <property type="term" value="F:protein kinase inhibitor activity"/>
    <property type="evidence" value="ECO:0007669"/>
    <property type="project" value="UniProtKB-KW"/>
</dbReference>
<dbReference type="NCBIfam" id="TIGR00481">
    <property type="entry name" value="YbhB/YbcL family Raf kinase inhibitor-like protein"/>
    <property type="match status" value="1"/>
</dbReference>
<accession>A0ABV6B2F3</accession>
<keyword evidence="3" id="KW-1185">Reference proteome</keyword>
<dbReference type="Pfam" id="PF01161">
    <property type="entry name" value="PBP"/>
    <property type="match status" value="1"/>
</dbReference>
<dbReference type="Proteomes" id="UP001589733">
    <property type="component" value="Unassembled WGS sequence"/>
</dbReference>